<sequence length="78" mass="8932">MKKYTTTDGYSGLLMIQDMVPENNKEVTVEILDENVDGDTAWVKYNTSYDEKPGVFKLIKENAQWKVSSKGPRERGPF</sequence>
<evidence type="ECO:0000313" key="1">
    <source>
        <dbReference type="EMBL" id="RAJ19165.1"/>
    </source>
</evidence>
<accession>A0A327RRV2</accession>
<evidence type="ECO:0000313" key="2">
    <source>
        <dbReference type="Proteomes" id="UP000248987"/>
    </source>
</evidence>
<proteinExistence type="predicted"/>
<name>A0A327RRV2_9FLAO</name>
<organism evidence="1 2">
    <name type="scientific">Gelidibacter algens</name>
    <dbReference type="NCBI Taxonomy" id="49280"/>
    <lineage>
        <taxon>Bacteria</taxon>
        <taxon>Pseudomonadati</taxon>
        <taxon>Bacteroidota</taxon>
        <taxon>Flavobacteriia</taxon>
        <taxon>Flavobacteriales</taxon>
        <taxon>Flavobacteriaceae</taxon>
        <taxon>Gelidibacter</taxon>
    </lineage>
</organism>
<keyword evidence="2" id="KW-1185">Reference proteome</keyword>
<dbReference type="AlphaFoldDB" id="A0A327RRV2"/>
<dbReference type="Proteomes" id="UP000248987">
    <property type="component" value="Unassembled WGS sequence"/>
</dbReference>
<gene>
    <name evidence="1" type="ORF">LX77_03618</name>
</gene>
<comment type="caution">
    <text evidence="1">The sequence shown here is derived from an EMBL/GenBank/DDBJ whole genome shotgun (WGS) entry which is preliminary data.</text>
</comment>
<reference evidence="1 2" key="1">
    <citation type="submission" date="2018-06" db="EMBL/GenBank/DDBJ databases">
        <title>Genomic Encyclopedia of Archaeal and Bacterial Type Strains, Phase II (KMG-II): from individual species to whole genera.</title>
        <authorList>
            <person name="Goeker M."/>
        </authorList>
    </citation>
    <scope>NUCLEOTIDE SEQUENCE [LARGE SCALE GENOMIC DNA]</scope>
    <source>
        <strain evidence="1 2">DSM 12408</strain>
    </source>
</reference>
<protein>
    <submittedName>
        <fullName evidence="1">Uncharacterized protein</fullName>
    </submittedName>
</protein>
<dbReference type="EMBL" id="QLLQ01000023">
    <property type="protein sequence ID" value="RAJ19165.1"/>
    <property type="molecule type" value="Genomic_DNA"/>
</dbReference>